<dbReference type="InterPro" id="IPR027417">
    <property type="entry name" value="P-loop_NTPase"/>
</dbReference>
<accession>A0A644X6R3</accession>
<dbReference type="AlphaFoldDB" id="A0A644X6R3"/>
<gene>
    <name evidence="1" type="ORF">SDC9_58186</name>
</gene>
<organism evidence="1">
    <name type="scientific">bioreactor metagenome</name>
    <dbReference type="NCBI Taxonomy" id="1076179"/>
    <lineage>
        <taxon>unclassified sequences</taxon>
        <taxon>metagenomes</taxon>
        <taxon>ecological metagenomes</taxon>
    </lineage>
</organism>
<reference evidence="1" key="1">
    <citation type="submission" date="2019-08" db="EMBL/GenBank/DDBJ databases">
        <authorList>
            <person name="Kucharzyk K."/>
            <person name="Murdoch R.W."/>
            <person name="Higgins S."/>
            <person name="Loffler F."/>
        </authorList>
    </citation>
    <scope>NUCLEOTIDE SEQUENCE</scope>
</reference>
<evidence type="ECO:0008006" key="2">
    <source>
        <dbReference type="Google" id="ProtNLM"/>
    </source>
</evidence>
<name>A0A644X6R3_9ZZZZ</name>
<comment type="caution">
    <text evidence="1">The sequence shown here is derived from an EMBL/GenBank/DDBJ whole genome shotgun (WGS) entry which is preliminary data.</text>
</comment>
<proteinExistence type="predicted"/>
<protein>
    <recommendedName>
        <fullName evidence="2">Shikimate kinase</fullName>
    </recommendedName>
</protein>
<evidence type="ECO:0000313" key="1">
    <source>
        <dbReference type="EMBL" id="MPM11835.1"/>
    </source>
</evidence>
<sequence length="90" mass="10063">MHEQSIIDTILSRLDLTDCIVHAISLICSAESLQKRIESDIAAETRTQSDLERSLLRLPLYEHLATQKLDVSSLTPDETAEQILALCKIS</sequence>
<dbReference type="EMBL" id="VSSQ01001886">
    <property type="protein sequence ID" value="MPM11835.1"/>
    <property type="molecule type" value="Genomic_DNA"/>
</dbReference>
<dbReference type="Gene3D" id="3.40.50.300">
    <property type="entry name" value="P-loop containing nucleotide triphosphate hydrolases"/>
    <property type="match status" value="1"/>
</dbReference>